<proteinExistence type="predicted"/>
<keyword evidence="1" id="KW-0472">Membrane</keyword>
<name>A0AAP0RIB4_LIQFO</name>
<feature type="transmembrane region" description="Helical" evidence="1">
    <location>
        <begin position="127"/>
        <end position="146"/>
    </location>
</feature>
<evidence type="ECO:0000313" key="3">
    <source>
        <dbReference type="Proteomes" id="UP001415857"/>
    </source>
</evidence>
<feature type="transmembrane region" description="Helical" evidence="1">
    <location>
        <begin position="92"/>
        <end position="115"/>
    </location>
</feature>
<dbReference type="Proteomes" id="UP001415857">
    <property type="component" value="Unassembled WGS sequence"/>
</dbReference>
<reference evidence="2 3" key="1">
    <citation type="journal article" date="2024" name="Plant J.">
        <title>Genome sequences and population genomics reveal climatic adaptation and genomic divergence between two closely related sweetgum species.</title>
        <authorList>
            <person name="Xu W.Q."/>
            <person name="Ren C.Q."/>
            <person name="Zhang X.Y."/>
            <person name="Comes H.P."/>
            <person name="Liu X.H."/>
            <person name="Li Y.G."/>
            <person name="Kettle C.J."/>
            <person name="Jalonen R."/>
            <person name="Gaisberger H."/>
            <person name="Ma Y.Z."/>
            <person name="Qiu Y.X."/>
        </authorList>
    </citation>
    <scope>NUCLEOTIDE SEQUENCE [LARGE SCALE GENOMIC DNA]</scope>
    <source>
        <strain evidence="2">Hangzhou</strain>
    </source>
</reference>
<keyword evidence="1" id="KW-1133">Transmembrane helix</keyword>
<dbReference type="EMBL" id="JBBPBK010000009">
    <property type="protein sequence ID" value="KAK9278457.1"/>
    <property type="molecule type" value="Genomic_DNA"/>
</dbReference>
<dbReference type="PANTHER" id="PTHR34741:SF2">
    <property type="entry name" value="VESICLE TRANSPORT PROTEIN"/>
    <property type="match status" value="1"/>
</dbReference>
<evidence type="ECO:0000256" key="1">
    <source>
        <dbReference type="SAM" id="Phobius"/>
    </source>
</evidence>
<comment type="caution">
    <text evidence="2">The sequence shown here is derived from an EMBL/GenBank/DDBJ whole genome shotgun (WGS) entry which is preliminary data.</text>
</comment>
<protein>
    <submittedName>
        <fullName evidence="2">Uncharacterized protein</fullName>
    </submittedName>
</protein>
<keyword evidence="3" id="KW-1185">Reference proteome</keyword>
<gene>
    <name evidence="2" type="ORF">L1049_028022</name>
</gene>
<organism evidence="2 3">
    <name type="scientific">Liquidambar formosana</name>
    <name type="common">Formosan gum</name>
    <dbReference type="NCBI Taxonomy" id="63359"/>
    <lineage>
        <taxon>Eukaryota</taxon>
        <taxon>Viridiplantae</taxon>
        <taxon>Streptophyta</taxon>
        <taxon>Embryophyta</taxon>
        <taxon>Tracheophyta</taxon>
        <taxon>Spermatophyta</taxon>
        <taxon>Magnoliopsida</taxon>
        <taxon>eudicotyledons</taxon>
        <taxon>Gunneridae</taxon>
        <taxon>Pentapetalae</taxon>
        <taxon>Saxifragales</taxon>
        <taxon>Altingiaceae</taxon>
        <taxon>Liquidambar</taxon>
    </lineage>
</organism>
<accession>A0AAP0RIB4</accession>
<dbReference type="PANTHER" id="PTHR34741">
    <property type="entry name" value="IMAP FAMILY MEMBER 1, PUTATIVE-RELATED"/>
    <property type="match status" value="1"/>
</dbReference>
<sequence>MEIAHRFKNFVASIVNLMLQLWFTSDPLPATPPQSPPSPPALDLEAQAATVVVAQEDQRRSLNWPKTVIAFCLSSGLEIALQSLPNGSELPLTFNLMCLAILFAFASLVVAVFIGSKFPVPARVLELVGVFFAATAFFLAITIPFPLRHKCIAWAVYAICLLAIMICNRF</sequence>
<dbReference type="AlphaFoldDB" id="A0AAP0RIB4"/>
<feature type="transmembrane region" description="Helical" evidence="1">
    <location>
        <begin position="152"/>
        <end position="168"/>
    </location>
</feature>
<feature type="transmembrane region" description="Helical" evidence="1">
    <location>
        <begin position="7"/>
        <end position="23"/>
    </location>
</feature>
<evidence type="ECO:0000313" key="2">
    <source>
        <dbReference type="EMBL" id="KAK9278457.1"/>
    </source>
</evidence>
<keyword evidence="1" id="KW-0812">Transmembrane</keyword>